<dbReference type="AlphaFoldDB" id="A0A4R5C1I6"/>
<keyword evidence="1" id="KW-0238">DNA-binding</keyword>
<name>A0A4R5C1I6_9ACTN</name>
<dbReference type="PROSITE" id="PS50943">
    <property type="entry name" value="HTH_CROC1"/>
    <property type="match status" value="1"/>
</dbReference>
<reference evidence="3 4" key="1">
    <citation type="submission" date="2019-03" db="EMBL/GenBank/DDBJ databases">
        <title>Draft genome sequences of novel Actinobacteria.</title>
        <authorList>
            <person name="Sahin N."/>
            <person name="Ay H."/>
            <person name="Saygin H."/>
        </authorList>
    </citation>
    <scope>NUCLEOTIDE SEQUENCE [LARGE SCALE GENOMIC DNA]</scope>
    <source>
        <strain evidence="3 4">H3C3</strain>
    </source>
</reference>
<evidence type="ECO:0000259" key="2">
    <source>
        <dbReference type="PROSITE" id="PS50943"/>
    </source>
</evidence>
<gene>
    <name evidence="3" type="ORF">E1298_09580</name>
</gene>
<dbReference type="PANTHER" id="PTHR46797:SF1">
    <property type="entry name" value="METHYLPHOSPHONATE SYNTHASE"/>
    <property type="match status" value="1"/>
</dbReference>
<dbReference type="GO" id="GO:0005829">
    <property type="term" value="C:cytosol"/>
    <property type="evidence" value="ECO:0007669"/>
    <property type="project" value="TreeGrafter"/>
</dbReference>
<dbReference type="Gene3D" id="1.10.260.40">
    <property type="entry name" value="lambda repressor-like DNA-binding domains"/>
    <property type="match status" value="1"/>
</dbReference>
<dbReference type="CDD" id="cd00093">
    <property type="entry name" value="HTH_XRE"/>
    <property type="match status" value="1"/>
</dbReference>
<sequence length="359" mass="38657">MPDASTIGITLKRIRHERGLTQEGLAEKAGLSRDTVSKLEQGRRQGERTTTLMRLANALDVDLGELTGQRERVGGRDGAAVARGWKMYWDGGLTALTAAVPGLIAEARLAQRSVGSRATVPLSRAYQLAACLLNHLGKADLAAVAAERAIAAAYEGDDDLQHAAVQGTYAWALHRQARLSEAERVAASAAVSMEPSFNAPPIRLAVWGGLLLNALAPRVAAGKDPEEYLAPARAASAAIGTRRVEHYEAWFGSHIVHMQSVYAWATLREPGRALEAARGVQLSGLHGISRGRHLLDVAQAHVDARQPQAAEARLADAHAMAPQWFRHQTLAQSLVEEVRQVTTRPTLRIRALAHEVGLD</sequence>
<dbReference type="RefSeq" id="WP_131891302.1">
    <property type="nucleotide sequence ID" value="NZ_SMKU01000031.1"/>
</dbReference>
<dbReference type="SUPFAM" id="SSF47413">
    <property type="entry name" value="lambda repressor-like DNA-binding domains"/>
    <property type="match status" value="1"/>
</dbReference>
<evidence type="ECO:0000313" key="4">
    <source>
        <dbReference type="Proteomes" id="UP000294513"/>
    </source>
</evidence>
<dbReference type="EMBL" id="SMKU01000031">
    <property type="protein sequence ID" value="TDD93458.1"/>
    <property type="molecule type" value="Genomic_DNA"/>
</dbReference>
<proteinExistence type="predicted"/>
<dbReference type="Pfam" id="PF13560">
    <property type="entry name" value="HTH_31"/>
    <property type="match status" value="1"/>
</dbReference>
<dbReference type="InterPro" id="IPR001387">
    <property type="entry name" value="Cro/C1-type_HTH"/>
</dbReference>
<dbReference type="PANTHER" id="PTHR46797">
    <property type="entry name" value="HTH-TYPE TRANSCRIPTIONAL REGULATOR"/>
    <property type="match status" value="1"/>
</dbReference>
<dbReference type="Proteomes" id="UP000294513">
    <property type="component" value="Unassembled WGS sequence"/>
</dbReference>
<comment type="caution">
    <text evidence="3">The sequence shown here is derived from an EMBL/GenBank/DDBJ whole genome shotgun (WGS) entry which is preliminary data.</text>
</comment>
<evidence type="ECO:0000313" key="3">
    <source>
        <dbReference type="EMBL" id="TDD93458.1"/>
    </source>
</evidence>
<organism evidence="3 4">
    <name type="scientific">Actinomadura rubrisoli</name>
    <dbReference type="NCBI Taxonomy" id="2530368"/>
    <lineage>
        <taxon>Bacteria</taxon>
        <taxon>Bacillati</taxon>
        <taxon>Actinomycetota</taxon>
        <taxon>Actinomycetes</taxon>
        <taxon>Streptosporangiales</taxon>
        <taxon>Thermomonosporaceae</taxon>
        <taxon>Actinomadura</taxon>
    </lineage>
</organism>
<keyword evidence="4" id="KW-1185">Reference proteome</keyword>
<dbReference type="InterPro" id="IPR010982">
    <property type="entry name" value="Lambda_DNA-bd_dom_sf"/>
</dbReference>
<evidence type="ECO:0000256" key="1">
    <source>
        <dbReference type="ARBA" id="ARBA00023125"/>
    </source>
</evidence>
<feature type="domain" description="HTH cro/C1-type" evidence="2">
    <location>
        <begin position="11"/>
        <end position="66"/>
    </location>
</feature>
<dbReference type="InterPro" id="IPR050807">
    <property type="entry name" value="TransReg_Diox_bact_type"/>
</dbReference>
<dbReference type="OrthoDB" id="3420984at2"/>
<dbReference type="GO" id="GO:0003677">
    <property type="term" value="F:DNA binding"/>
    <property type="evidence" value="ECO:0007669"/>
    <property type="project" value="UniProtKB-KW"/>
</dbReference>
<dbReference type="GO" id="GO:0003700">
    <property type="term" value="F:DNA-binding transcription factor activity"/>
    <property type="evidence" value="ECO:0007669"/>
    <property type="project" value="TreeGrafter"/>
</dbReference>
<accession>A0A4R5C1I6</accession>
<dbReference type="SMART" id="SM00530">
    <property type="entry name" value="HTH_XRE"/>
    <property type="match status" value="1"/>
</dbReference>
<protein>
    <submittedName>
        <fullName evidence="3">XRE family transcriptional regulator</fullName>
    </submittedName>
</protein>